<dbReference type="OrthoDB" id="10239567at2759"/>
<organism evidence="1 3">
    <name type="scientific">Didymodactylos carnosus</name>
    <dbReference type="NCBI Taxonomy" id="1234261"/>
    <lineage>
        <taxon>Eukaryota</taxon>
        <taxon>Metazoa</taxon>
        <taxon>Spiralia</taxon>
        <taxon>Gnathifera</taxon>
        <taxon>Rotifera</taxon>
        <taxon>Eurotatoria</taxon>
        <taxon>Bdelloidea</taxon>
        <taxon>Philodinida</taxon>
        <taxon>Philodinidae</taxon>
        <taxon>Didymodactylos</taxon>
    </lineage>
</organism>
<evidence type="ECO:0000313" key="3">
    <source>
        <dbReference type="Proteomes" id="UP000663829"/>
    </source>
</evidence>
<dbReference type="EMBL" id="CAJOBC010029330">
    <property type="protein sequence ID" value="CAF4082604.1"/>
    <property type="molecule type" value="Genomic_DNA"/>
</dbReference>
<evidence type="ECO:0000313" key="1">
    <source>
        <dbReference type="EMBL" id="CAF1689618.1"/>
    </source>
</evidence>
<protein>
    <submittedName>
        <fullName evidence="1">Uncharacterized protein</fullName>
    </submittedName>
</protein>
<comment type="caution">
    <text evidence="1">The sequence shown here is derived from an EMBL/GenBank/DDBJ whole genome shotgun (WGS) entry which is preliminary data.</text>
</comment>
<keyword evidence="3" id="KW-1185">Reference proteome</keyword>
<dbReference type="EMBL" id="CAJNOQ010076253">
    <property type="protein sequence ID" value="CAF1689618.1"/>
    <property type="molecule type" value="Genomic_DNA"/>
</dbReference>
<evidence type="ECO:0000313" key="2">
    <source>
        <dbReference type="EMBL" id="CAF4082604.1"/>
    </source>
</evidence>
<dbReference type="Proteomes" id="UP000681722">
    <property type="component" value="Unassembled WGS sequence"/>
</dbReference>
<name>A0A816HNK4_9BILA</name>
<gene>
    <name evidence="1" type="ORF">GPM918_LOCUS46833</name>
    <name evidence="2" type="ORF">SRO942_LOCUS28078</name>
</gene>
<sequence>VVSDTLAYATDEKKQMVLGQGMLVVQDDSSIADEDGIEIEQV</sequence>
<accession>A0A816HNK4</accession>
<proteinExistence type="predicted"/>
<dbReference type="Proteomes" id="UP000663829">
    <property type="component" value="Unassembled WGS sequence"/>
</dbReference>
<reference evidence="1" key="1">
    <citation type="submission" date="2021-02" db="EMBL/GenBank/DDBJ databases">
        <authorList>
            <person name="Nowell W R."/>
        </authorList>
    </citation>
    <scope>NUCLEOTIDE SEQUENCE</scope>
</reference>
<feature type="non-terminal residue" evidence="1">
    <location>
        <position position="1"/>
    </location>
</feature>
<dbReference type="AlphaFoldDB" id="A0A816HNK4"/>